<keyword evidence="3" id="KW-1185">Reference proteome</keyword>
<protein>
    <submittedName>
        <fullName evidence="2">Uncharacterized protein</fullName>
    </submittedName>
</protein>
<evidence type="ECO:0000313" key="3">
    <source>
        <dbReference type="Proteomes" id="UP000077266"/>
    </source>
</evidence>
<dbReference type="Proteomes" id="UP000077266">
    <property type="component" value="Unassembled WGS sequence"/>
</dbReference>
<sequence>MIPIRLAVVLLSFVVVLVAGQACTTKRDCGLCMCSGVPQCINGECDFSLCDRFMTSQ</sequence>
<proteinExistence type="predicted"/>
<keyword evidence="1" id="KW-0732">Signal</keyword>
<evidence type="ECO:0000313" key="2">
    <source>
        <dbReference type="EMBL" id="KZV77787.1"/>
    </source>
</evidence>
<evidence type="ECO:0000256" key="1">
    <source>
        <dbReference type="SAM" id="SignalP"/>
    </source>
</evidence>
<dbReference type="AlphaFoldDB" id="A0A166M9J6"/>
<dbReference type="InParanoid" id="A0A166M9J6"/>
<name>A0A166M9J6_EXIGL</name>
<reference evidence="2 3" key="1">
    <citation type="journal article" date="2016" name="Mol. Biol. Evol.">
        <title>Comparative Genomics of Early-Diverging Mushroom-Forming Fungi Provides Insights into the Origins of Lignocellulose Decay Capabilities.</title>
        <authorList>
            <person name="Nagy L.G."/>
            <person name="Riley R."/>
            <person name="Tritt A."/>
            <person name="Adam C."/>
            <person name="Daum C."/>
            <person name="Floudas D."/>
            <person name="Sun H."/>
            <person name="Yadav J.S."/>
            <person name="Pangilinan J."/>
            <person name="Larsson K.H."/>
            <person name="Matsuura K."/>
            <person name="Barry K."/>
            <person name="Labutti K."/>
            <person name="Kuo R."/>
            <person name="Ohm R.A."/>
            <person name="Bhattacharya S.S."/>
            <person name="Shirouzu T."/>
            <person name="Yoshinaga Y."/>
            <person name="Martin F.M."/>
            <person name="Grigoriev I.V."/>
            <person name="Hibbett D.S."/>
        </authorList>
    </citation>
    <scope>NUCLEOTIDE SEQUENCE [LARGE SCALE GENOMIC DNA]</scope>
    <source>
        <strain evidence="2 3">HHB12029</strain>
    </source>
</reference>
<feature type="chain" id="PRO_5007877242" evidence="1">
    <location>
        <begin position="21"/>
        <end position="57"/>
    </location>
</feature>
<organism evidence="2 3">
    <name type="scientific">Exidia glandulosa HHB12029</name>
    <dbReference type="NCBI Taxonomy" id="1314781"/>
    <lineage>
        <taxon>Eukaryota</taxon>
        <taxon>Fungi</taxon>
        <taxon>Dikarya</taxon>
        <taxon>Basidiomycota</taxon>
        <taxon>Agaricomycotina</taxon>
        <taxon>Agaricomycetes</taxon>
        <taxon>Auriculariales</taxon>
        <taxon>Exidiaceae</taxon>
        <taxon>Exidia</taxon>
    </lineage>
</organism>
<gene>
    <name evidence="2" type="ORF">EXIGLDRAFT_784827</name>
</gene>
<dbReference type="EMBL" id="KV427591">
    <property type="protein sequence ID" value="KZV77787.1"/>
    <property type="molecule type" value="Genomic_DNA"/>
</dbReference>
<accession>A0A166M9J6</accession>
<dbReference type="PROSITE" id="PS51257">
    <property type="entry name" value="PROKAR_LIPOPROTEIN"/>
    <property type="match status" value="1"/>
</dbReference>
<feature type="signal peptide" evidence="1">
    <location>
        <begin position="1"/>
        <end position="20"/>
    </location>
</feature>